<evidence type="ECO:0000313" key="3">
    <source>
        <dbReference type="Proteomes" id="UP000235786"/>
    </source>
</evidence>
<evidence type="ECO:0000256" key="1">
    <source>
        <dbReference type="SAM" id="Phobius"/>
    </source>
</evidence>
<sequence length="356" mass="39603">MASIVLYGRIVCERESNGPQASRKENRERGNGCRDEMKLLRRSIEENKYVEEEQKPRKWYFHPMIGRVWYSVIYFCATGTTFAAILGCWSPATEKFSLIKTDTSPMISFLANATGFNETQFQHPDLPDSWSWGFSGTCQLYLDPSKDTICYHAFPPLFTIQDLVEKALGSSKESDAAQTLSTWNTALAAKPSDPKYLALTNLSAQRSHSVSRFRGAAVAIFFSLLISFYNCSSSISLFFLKMEEKQERKYRHILFGIAIFDFLLYAGAIVCFAFAITAGPAVLSGESAGSFGQSLGNVGFIVALVALQLRIISIPIVGAIFLCLLGFELVVFAIFLYFSMKILARIAGSDSLRDAL</sequence>
<feature type="transmembrane region" description="Helical" evidence="1">
    <location>
        <begin position="288"/>
        <end position="307"/>
    </location>
</feature>
<feature type="transmembrane region" description="Helical" evidence="1">
    <location>
        <begin position="68"/>
        <end position="92"/>
    </location>
</feature>
<keyword evidence="3" id="KW-1185">Reference proteome</keyword>
<dbReference type="Proteomes" id="UP000235786">
    <property type="component" value="Unassembled WGS sequence"/>
</dbReference>
<proteinExistence type="predicted"/>
<keyword evidence="1" id="KW-0472">Membrane</keyword>
<gene>
    <name evidence="2" type="ORF">L207DRAFT_637433</name>
</gene>
<feature type="transmembrane region" description="Helical" evidence="1">
    <location>
        <begin position="252"/>
        <end position="276"/>
    </location>
</feature>
<protein>
    <submittedName>
        <fullName evidence="2">Uncharacterized protein</fullName>
    </submittedName>
</protein>
<reference evidence="2 3" key="1">
    <citation type="submission" date="2016-04" db="EMBL/GenBank/DDBJ databases">
        <title>A degradative enzymes factory behind the ericoid mycorrhizal symbiosis.</title>
        <authorList>
            <consortium name="DOE Joint Genome Institute"/>
            <person name="Martino E."/>
            <person name="Morin E."/>
            <person name="Grelet G."/>
            <person name="Kuo A."/>
            <person name="Kohler A."/>
            <person name="Daghino S."/>
            <person name="Barry K."/>
            <person name="Choi C."/>
            <person name="Cichocki N."/>
            <person name="Clum A."/>
            <person name="Copeland A."/>
            <person name="Hainaut M."/>
            <person name="Haridas S."/>
            <person name="Labutti K."/>
            <person name="Lindquist E."/>
            <person name="Lipzen A."/>
            <person name="Khouja H.-R."/>
            <person name="Murat C."/>
            <person name="Ohm R."/>
            <person name="Olson A."/>
            <person name="Spatafora J."/>
            <person name="Veneault-Fourrey C."/>
            <person name="Henrissat B."/>
            <person name="Grigoriev I."/>
            <person name="Martin F."/>
            <person name="Perotto S."/>
        </authorList>
    </citation>
    <scope>NUCLEOTIDE SEQUENCE [LARGE SCALE GENOMIC DNA]</scope>
    <source>
        <strain evidence="2 3">F</strain>
    </source>
</reference>
<dbReference type="EMBL" id="KZ613951">
    <property type="protein sequence ID" value="PMD36303.1"/>
    <property type="molecule type" value="Genomic_DNA"/>
</dbReference>
<keyword evidence="1" id="KW-0812">Transmembrane</keyword>
<keyword evidence="1" id="KW-1133">Transmembrane helix</keyword>
<feature type="transmembrane region" description="Helical" evidence="1">
    <location>
        <begin position="314"/>
        <end position="338"/>
    </location>
</feature>
<feature type="transmembrane region" description="Helical" evidence="1">
    <location>
        <begin position="216"/>
        <end position="240"/>
    </location>
</feature>
<evidence type="ECO:0000313" key="2">
    <source>
        <dbReference type="EMBL" id="PMD36303.1"/>
    </source>
</evidence>
<accession>A0A2J6RCR5</accession>
<dbReference type="OrthoDB" id="3550965at2759"/>
<name>A0A2J6RCR5_HYAVF</name>
<dbReference type="AlphaFoldDB" id="A0A2J6RCR5"/>
<organism evidence="2 3">
    <name type="scientific">Hyaloscypha variabilis (strain UAMH 11265 / GT02V1 / F)</name>
    <name type="common">Meliniomyces variabilis</name>
    <dbReference type="NCBI Taxonomy" id="1149755"/>
    <lineage>
        <taxon>Eukaryota</taxon>
        <taxon>Fungi</taxon>
        <taxon>Dikarya</taxon>
        <taxon>Ascomycota</taxon>
        <taxon>Pezizomycotina</taxon>
        <taxon>Leotiomycetes</taxon>
        <taxon>Helotiales</taxon>
        <taxon>Hyaloscyphaceae</taxon>
        <taxon>Hyaloscypha</taxon>
        <taxon>Hyaloscypha variabilis</taxon>
    </lineage>
</organism>